<dbReference type="EMBL" id="CP025085">
    <property type="protein sequence ID" value="AUG98557.1"/>
    <property type="molecule type" value="Genomic_DNA"/>
</dbReference>
<reference evidence="4" key="3">
    <citation type="submission" date="2013-02" db="EMBL/GenBank/DDBJ databases">
        <authorList>
            <person name="Ramsay J.P."/>
            <person name="Williamson N.R."/>
            <person name="Spring D.R."/>
            <person name="Salmond G.P.C."/>
        </authorList>
    </citation>
    <scope>NUCLEOTIDE SEQUENCE</scope>
</reference>
<evidence type="ECO:0000256" key="1">
    <source>
        <dbReference type="ARBA" id="ARBA00022553"/>
    </source>
</evidence>
<dbReference type="KEGG" id="serq:CWC46_01190"/>
<proteinExistence type="predicted"/>
<name>M9WVH6_SERS3</name>
<dbReference type="InterPro" id="IPR011006">
    <property type="entry name" value="CheY-like_superfamily"/>
</dbReference>
<keyword evidence="7" id="KW-1185">Reference proteome</keyword>
<dbReference type="InterPro" id="IPR001789">
    <property type="entry name" value="Sig_transdc_resp-reg_receiver"/>
</dbReference>
<dbReference type="CDD" id="cd00156">
    <property type="entry name" value="REC"/>
    <property type="match status" value="1"/>
</dbReference>
<protein>
    <submittedName>
        <fullName evidence="4">GvrC</fullName>
    </submittedName>
    <submittedName>
        <fullName evidence="5">Response regulator</fullName>
    </submittedName>
</protein>
<evidence type="ECO:0000313" key="5">
    <source>
        <dbReference type="EMBL" id="AUG98557.1"/>
    </source>
</evidence>
<dbReference type="eggNOG" id="COG0745">
    <property type="taxonomic scope" value="Bacteria"/>
</dbReference>
<reference evidence="6 7" key="2">
    <citation type="journal article" date="2013" name="Genome Announc.">
        <title>Draft genome sequence of Serratia sp. strain ATCC 39006, a model bacterium for analysis of the biosynthesis and regulation of prodigiosin, a carbapenem, and gas vesicles.</title>
        <authorList>
            <person name="Fineran P.C."/>
            <person name="Iglesias Cans M.C."/>
            <person name="Ramsay J.P."/>
            <person name="Wilf N.M."/>
            <person name="Cossyleon D."/>
            <person name="McNeil M.B."/>
            <person name="Williamson N.R."/>
            <person name="Monson R.E."/>
            <person name="Becher S.A."/>
            <person name="Stanton J.A."/>
            <person name="Brugger K."/>
            <person name="Brown S.D."/>
            <person name="Salmond G.P."/>
        </authorList>
    </citation>
    <scope>NUCLEOTIDE SEQUENCE [LARGE SCALE GENOMIC DNA]</scope>
    <source>
        <strain evidence="6">ATCC 39006</strain>
        <strain evidence="7">ATCC 39006 / SC 11482</strain>
    </source>
</reference>
<dbReference type="RefSeq" id="WP_021013991.1">
    <property type="nucleotide sequence ID" value="NZ_CP025084.1"/>
</dbReference>
<reference evidence="6" key="4">
    <citation type="submission" date="2013-09" db="EMBL/GenBank/DDBJ databases">
        <authorList>
            <person name="Wang G."/>
            <person name="Yang Y."/>
            <person name="Su Y."/>
        </authorList>
    </citation>
    <scope>NUCLEOTIDE SEQUENCE</scope>
    <source>
        <strain evidence="6">ATCC 39006</strain>
    </source>
</reference>
<reference evidence="6" key="6">
    <citation type="submission" date="2017-11" db="EMBL/GenBank/DDBJ databases">
        <title>Complete genome sequence of Serratia sp. ATCC 39006.</title>
        <authorList>
            <person name="Hampton H.G."/>
            <person name="Jackson S.A."/>
            <person name="Jauregui R."/>
            <person name="Poulter G.T.M."/>
            <person name="Salmond G.P.C."/>
            <person name="Fineran P.C."/>
        </authorList>
    </citation>
    <scope>NUCLEOTIDE SEQUENCE</scope>
    <source>
        <strain evidence="6">ATCC 39006</strain>
    </source>
</reference>
<dbReference type="PANTHER" id="PTHR44591:SF3">
    <property type="entry name" value="RESPONSE REGULATORY DOMAIN-CONTAINING PROTEIN"/>
    <property type="match status" value="1"/>
</dbReference>
<dbReference type="PANTHER" id="PTHR44591">
    <property type="entry name" value="STRESS RESPONSE REGULATOR PROTEIN 1"/>
    <property type="match status" value="1"/>
</dbReference>
<dbReference type="STRING" id="104623.Ser39006_00716"/>
<dbReference type="EMBL" id="CP025084">
    <property type="protein sequence ID" value="AUH02872.1"/>
    <property type="molecule type" value="Genomic_DNA"/>
</dbReference>
<evidence type="ECO:0000313" key="8">
    <source>
        <dbReference type="Proteomes" id="UP000233778"/>
    </source>
</evidence>
<dbReference type="SMART" id="SM00448">
    <property type="entry name" value="REC"/>
    <property type="match status" value="1"/>
</dbReference>
<feature type="domain" description="Response regulatory" evidence="3">
    <location>
        <begin position="5"/>
        <end position="123"/>
    </location>
</feature>
<evidence type="ECO:0000256" key="2">
    <source>
        <dbReference type="PROSITE-ProRule" id="PRU00169"/>
    </source>
</evidence>
<accession>M9WVH6</accession>
<dbReference type="AlphaFoldDB" id="M9WVH6"/>
<dbReference type="Proteomes" id="UP000017700">
    <property type="component" value="Chromosome"/>
</dbReference>
<dbReference type="SUPFAM" id="SSF52172">
    <property type="entry name" value="CheY-like"/>
    <property type="match status" value="1"/>
</dbReference>
<dbReference type="PROSITE" id="PS50110">
    <property type="entry name" value="RESPONSE_REGULATORY"/>
    <property type="match status" value="1"/>
</dbReference>
<reference evidence="4" key="1">
    <citation type="journal article" date="2011" name="Proc. Natl. Acad. Sci. U.S.A.">
        <title>A quorum-sensing molecule acts as a morphogen controlling gas vesicle organelle biogenesis and adaptive flotation in an enterobacterium.</title>
        <authorList>
            <person name="Ramsay J.P."/>
            <person name="Williamson N.R."/>
            <person name="Spring D.R."/>
            <person name="Salmond G.P."/>
        </authorList>
    </citation>
    <scope>NUCLEOTIDE SEQUENCE</scope>
</reference>
<reference evidence="5 8" key="5">
    <citation type="submission" date="2017-11" db="EMBL/GenBank/DDBJ databases">
        <title>Complete genome sequence of Serratia sp. ATCC 39006 LacA.</title>
        <authorList>
            <person name="Hampton H.G."/>
            <person name="Jackson S.A."/>
            <person name="Jauregui R."/>
            <person name="Poulter G.T.M."/>
            <person name="Salmond G.P.C."/>
            <person name="Fineran P.C."/>
        </authorList>
    </citation>
    <scope>NUCLEOTIDE SEQUENCE [LARGE SCALE GENOMIC DNA]</scope>
    <source>
        <strain evidence="5 8">ATCC 39006</strain>
    </source>
</reference>
<evidence type="ECO:0000313" key="4">
    <source>
        <dbReference type="EMBL" id="AGJ98303.1"/>
    </source>
</evidence>
<gene>
    <name evidence="4" type="primary">gvrC</name>
    <name evidence="5" type="ORF">CWC46_01190</name>
    <name evidence="6" type="ORF">Ser39006_001190</name>
</gene>
<dbReference type="Pfam" id="PF00072">
    <property type="entry name" value="Response_reg"/>
    <property type="match status" value="1"/>
</dbReference>
<organism evidence="4">
    <name type="scientific">Serratia sp. (strain ATCC 39006)</name>
    <name type="common">Prodigiosinella confusarubida</name>
    <dbReference type="NCBI Taxonomy" id="104623"/>
    <lineage>
        <taxon>Bacteria</taxon>
        <taxon>Pseudomonadati</taxon>
        <taxon>Pseudomonadota</taxon>
        <taxon>Gammaproteobacteria</taxon>
        <taxon>Enterobacterales</taxon>
        <taxon>Pectobacteriaceae</taxon>
        <taxon>Prodigiosinella</taxon>
    </lineage>
</organism>
<sequence length="127" mass="14176">MMNAPILIVDDEPDMCWAISHIIQSQGMSVITAYSGEDACVKLMTGNFSFVFLDAKLPDMDGLEVARRASTLLERRPRVVLVSGYHYYDDPVIRHAIVEGIICGFLAKPFTNKELLKTLQTLSQPSE</sequence>
<dbReference type="OrthoDB" id="9802186at2"/>
<evidence type="ECO:0000259" key="3">
    <source>
        <dbReference type="PROSITE" id="PS50110"/>
    </source>
</evidence>
<dbReference type="GO" id="GO:0000160">
    <property type="term" value="P:phosphorelay signal transduction system"/>
    <property type="evidence" value="ECO:0007669"/>
    <property type="project" value="InterPro"/>
</dbReference>
<evidence type="ECO:0000313" key="7">
    <source>
        <dbReference type="Proteomes" id="UP000017700"/>
    </source>
</evidence>
<feature type="modified residue" description="4-aspartylphosphate" evidence="2">
    <location>
        <position position="54"/>
    </location>
</feature>
<dbReference type="EMBL" id="KC601845">
    <property type="protein sequence ID" value="AGJ98303.1"/>
    <property type="molecule type" value="Genomic_DNA"/>
</dbReference>
<dbReference type="Proteomes" id="UP000233778">
    <property type="component" value="Chromosome"/>
</dbReference>
<evidence type="ECO:0000313" key="6">
    <source>
        <dbReference type="EMBL" id="AUH02872.1"/>
    </source>
</evidence>
<keyword evidence="1 2" id="KW-0597">Phosphoprotein</keyword>
<dbReference type="Gene3D" id="3.40.50.2300">
    <property type="match status" value="1"/>
</dbReference>
<dbReference type="InterPro" id="IPR050595">
    <property type="entry name" value="Bact_response_regulator"/>
</dbReference>
<dbReference type="KEGG" id="sera:Ser39006_001190"/>